<dbReference type="AlphaFoldDB" id="A0AAU9DMW5"/>
<organism evidence="2 3">
    <name type="scientific">Haliovirga abyssi</name>
    <dbReference type="NCBI Taxonomy" id="2996794"/>
    <lineage>
        <taxon>Bacteria</taxon>
        <taxon>Fusobacteriati</taxon>
        <taxon>Fusobacteriota</taxon>
        <taxon>Fusobacteriia</taxon>
        <taxon>Fusobacteriales</taxon>
        <taxon>Haliovirgaceae</taxon>
        <taxon>Haliovirga</taxon>
    </lineage>
</organism>
<proteinExistence type="predicted"/>
<dbReference type="RefSeq" id="WP_307904277.1">
    <property type="nucleotide sequence ID" value="NZ_AP027059.1"/>
</dbReference>
<protein>
    <submittedName>
        <fullName evidence="2">Uncharacterized protein</fullName>
    </submittedName>
</protein>
<feature type="signal peptide" evidence="1">
    <location>
        <begin position="1"/>
        <end position="19"/>
    </location>
</feature>
<feature type="chain" id="PRO_5043684066" evidence="1">
    <location>
        <begin position="20"/>
        <end position="434"/>
    </location>
</feature>
<dbReference type="EMBL" id="AP027059">
    <property type="protein sequence ID" value="BDU51387.1"/>
    <property type="molecule type" value="Genomic_DNA"/>
</dbReference>
<dbReference type="KEGG" id="haby:HLVA_19560"/>
<keyword evidence="1" id="KW-0732">Signal</keyword>
<accession>A0AAU9DMW5</accession>
<gene>
    <name evidence="2" type="ORF">HLVA_19560</name>
</gene>
<evidence type="ECO:0000313" key="2">
    <source>
        <dbReference type="EMBL" id="BDU51387.1"/>
    </source>
</evidence>
<name>A0AAU9DMW5_9FUSO</name>
<sequence>MKKYYLVLMFMLSFGAVFAFDISGSSLDYSAKVSSNDNYSEKDGEGVLKLNFDNLSLKYSADILNNSSKTDTTMEVIYEKALNNRVKFGVDATLDTANGFEFKLDDDSEKTYLEFGMNKSMLLAIYPFNFGSTVGSEFKTEDITKVYYISGRPTYINGNANGIELGSKTIPGVVLNYRMNKMMNLYIGAGAVEYDTPGDEGFDLTEATKAYSWGKRVAVAYKAGFKYDNEVSVLSVDVVGQDDSEKDGALLKYAAAANLSLEPGNLIINSELVYTQAGEKPYYAQKNKISSEYGYEPYYKQNWVDKGDFAAMLKVGYEVTRGLVPYVSGQYLGENFIYDGENSANRLRAANRLRTVEEFDAGFNDSKSHGGLTVVKAGVKYNYLNATITPFYEYKMAKNAVFSPENDLTAKKDRRVQDLKKTCSTFGLNIKYKF</sequence>
<keyword evidence="3" id="KW-1185">Reference proteome</keyword>
<evidence type="ECO:0000313" key="3">
    <source>
        <dbReference type="Proteomes" id="UP001321582"/>
    </source>
</evidence>
<dbReference type="Proteomes" id="UP001321582">
    <property type="component" value="Chromosome"/>
</dbReference>
<evidence type="ECO:0000256" key="1">
    <source>
        <dbReference type="SAM" id="SignalP"/>
    </source>
</evidence>
<reference evidence="2 3" key="1">
    <citation type="submission" date="2022-11" db="EMBL/GenBank/DDBJ databases">
        <title>Haliovirga abyssi gen. nov., sp. nov., a mesophilic fermentative bacterium isolated from the Iheya North hydrothermal field and the proposal of Haliovirgaceae fam. nov.</title>
        <authorList>
            <person name="Miyazaki U."/>
            <person name="Tame A."/>
            <person name="Miyazaki J."/>
            <person name="Takai K."/>
            <person name="Sawayama S."/>
            <person name="Kitajima M."/>
            <person name="Okamoto A."/>
            <person name="Nakagawa S."/>
        </authorList>
    </citation>
    <scope>NUCLEOTIDE SEQUENCE [LARGE SCALE GENOMIC DNA]</scope>
    <source>
        <strain evidence="2 3">IC12</strain>
    </source>
</reference>